<evidence type="ECO:0000256" key="4">
    <source>
        <dbReference type="ARBA" id="ARBA00022989"/>
    </source>
</evidence>
<dbReference type="CDD" id="cd03127">
    <property type="entry name" value="tetraspanin_LEL"/>
    <property type="match status" value="1"/>
</dbReference>
<reference evidence="8" key="2">
    <citation type="submission" date="2023-05" db="EMBL/GenBank/DDBJ databases">
        <authorList>
            <person name="Fouks B."/>
        </authorList>
    </citation>
    <scope>NUCLEOTIDE SEQUENCE</scope>
    <source>
        <strain evidence="8">Stay&amp;Tobe</strain>
        <tissue evidence="8">Testes</tissue>
    </source>
</reference>
<evidence type="ECO:0000313" key="9">
    <source>
        <dbReference type="Proteomes" id="UP001233999"/>
    </source>
</evidence>
<feature type="non-terminal residue" evidence="8">
    <location>
        <position position="215"/>
    </location>
</feature>
<comment type="caution">
    <text evidence="8">The sequence shown here is derived from an EMBL/GenBank/DDBJ whole genome shotgun (WGS) entry which is preliminary data.</text>
</comment>
<protein>
    <recommendedName>
        <fullName evidence="7">Tetraspanin</fullName>
    </recommendedName>
</protein>
<comment type="caution">
    <text evidence="7">Lacks conserved residue(s) required for the propagation of feature annotation.</text>
</comment>
<feature type="disulfide bond" evidence="6">
    <location>
        <begin position="124"/>
        <end position="164"/>
    </location>
</feature>
<keyword evidence="5 7" id="KW-0472">Membrane</keyword>
<feature type="non-terminal residue" evidence="8">
    <location>
        <position position="1"/>
    </location>
</feature>
<feature type="transmembrane region" description="Helical" evidence="7">
    <location>
        <begin position="62"/>
        <end position="85"/>
    </location>
</feature>
<dbReference type="InterPro" id="IPR000301">
    <property type="entry name" value="Tetraspanin_animals"/>
</dbReference>
<evidence type="ECO:0000256" key="7">
    <source>
        <dbReference type="RuleBase" id="RU361218"/>
    </source>
</evidence>
<dbReference type="PANTHER" id="PTHR19282:SF521">
    <property type="entry name" value="IP01817P-RELATED"/>
    <property type="match status" value="1"/>
</dbReference>
<organism evidence="8 9">
    <name type="scientific">Diploptera punctata</name>
    <name type="common">Pacific beetle cockroach</name>
    <dbReference type="NCBI Taxonomy" id="6984"/>
    <lineage>
        <taxon>Eukaryota</taxon>
        <taxon>Metazoa</taxon>
        <taxon>Ecdysozoa</taxon>
        <taxon>Arthropoda</taxon>
        <taxon>Hexapoda</taxon>
        <taxon>Insecta</taxon>
        <taxon>Pterygota</taxon>
        <taxon>Neoptera</taxon>
        <taxon>Polyneoptera</taxon>
        <taxon>Dictyoptera</taxon>
        <taxon>Blattodea</taxon>
        <taxon>Blaberoidea</taxon>
        <taxon>Blaberidae</taxon>
        <taxon>Diplopterinae</taxon>
        <taxon>Diploptera</taxon>
    </lineage>
</organism>
<dbReference type="Gene3D" id="1.10.1450.10">
    <property type="entry name" value="Tetraspanin"/>
    <property type="match status" value="1"/>
</dbReference>
<keyword evidence="9" id="KW-1185">Reference proteome</keyword>
<gene>
    <name evidence="8" type="ORF">L9F63_028114</name>
</gene>
<evidence type="ECO:0000256" key="3">
    <source>
        <dbReference type="ARBA" id="ARBA00022692"/>
    </source>
</evidence>
<dbReference type="AlphaFoldDB" id="A0AAD8EFL9"/>
<dbReference type="Pfam" id="PF00335">
    <property type="entry name" value="Tetraspanin"/>
    <property type="match status" value="1"/>
</dbReference>
<sequence length="215" mass="23930">LCGLAILVAGAISYANIDEINHALKDVNIQGSPIALIVVGSIVFIIAFYGCCGAIRESHCMIITFAIFLIVILIIEIAIGVVAFVNRDGYDEVITKNVEEMFGNYTKNDEYKTQVDSIQKSLECCGVNGPDYWTSSTFPTSCCVKPEGNCIYSKDPNVVFQAGCKAKLKEFLLNIDNWRCVCPLPGEFHKEQRKRVRDSCRSDGRLIVLIYKKKK</sequence>
<evidence type="ECO:0000256" key="5">
    <source>
        <dbReference type="ARBA" id="ARBA00023136"/>
    </source>
</evidence>
<feature type="transmembrane region" description="Helical" evidence="7">
    <location>
        <begin position="33"/>
        <end position="55"/>
    </location>
</feature>
<comment type="subcellular location">
    <subcellularLocation>
        <location evidence="1 7">Membrane</location>
        <topology evidence="1 7">Multi-pass membrane protein</topology>
    </subcellularLocation>
</comment>
<name>A0AAD8EFL9_DIPPU</name>
<evidence type="ECO:0000313" key="8">
    <source>
        <dbReference type="EMBL" id="KAJ9588583.1"/>
    </source>
</evidence>
<dbReference type="InterPro" id="IPR008952">
    <property type="entry name" value="Tetraspanin_EC2_sf"/>
</dbReference>
<evidence type="ECO:0000256" key="6">
    <source>
        <dbReference type="PIRSR" id="PIRSR002419-1"/>
    </source>
</evidence>
<proteinExistence type="inferred from homology"/>
<accession>A0AAD8EFL9</accession>
<evidence type="ECO:0000256" key="2">
    <source>
        <dbReference type="ARBA" id="ARBA00006840"/>
    </source>
</evidence>
<dbReference type="InterPro" id="IPR018499">
    <property type="entry name" value="Tetraspanin/Peripherin"/>
</dbReference>
<dbReference type="EMBL" id="JASPKZ010005543">
    <property type="protein sequence ID" value="KAJ9588583.1"/>
    <property type="molecule type" value="Genomic_DNA"/>
</dbReference>
<dbReference type="PIRSF" id="PIRSF002419">
    <property type="entry name" value="Tetraspanin"/>
    <property type="match status" value="1"/>
</dbReference>
<comment type="similarity">
    <text evidence="2 7">Belongs to the tetraspanin (TM4SF) family.</text>
</comment>
<evidence type="ECO:0000256" key="1">
    <source>
        <dbReference type="ARBA" id="ARBA00004141"/>
    </source>
</evidence>
<feature type="disulfide bond" evidence="6">
    <location>
        <begin position="125"/>
        <end position="143"/>
    </location>
</feature>
<keyword evidence="3 7" id="KW-0812">Transmembrane</keyword>
<dbReference type="Proteomes" id="UP001233999">
    <property type="component" value="Unassembled WGS sequence"/>
</dbReference>
<reference evidence="8" key="1">
    <citation type="journal article" date="2023" name="IScience">
        <title>Live-bearing cockroach genome reveals convergent evolutionary mechanisms linked to viviparity in insects and beyond.</title>
        <authorList>
            <person name="Fouks B."/>
            <person name="Harrison M.C."/>
            <person name="Mikhailova A.A."/>
            <person name="Marchal E."/>
            <person name="English S."/>
            <person name="Carruthers M."/>
            <person name="Jennings E.C."/>
            <person name="Chiamaka E.L."/>
            <person name="Frigard R.A."/>
            <person name="Pippel M."/>
            <person name="Attardo G.M."/>
            <person name="Benoit J.B."/>
            <person name="Bornberg-Bauer E."/>
            <person name="Tobe S.S."/>
        </authorList>
    </citation>
    <scope>NUCLEOTIDE SEQUENCE</scope>
    <source>
        <strain evidence="8">Stay&amp;Tobe</strain>
    </source>
</reference>
<dbReference type="SUPFAM" id="SSF48652">
    <property type="entry name" value="Tetraspanin"/>
    <property type="match status" value="1"/>
</dbReference>
<dbReference type="GO" id="GO:0005886">
    <property type="term" value="C:plasma membrane"/>
    <property type="evidence" value="ECO:0007669"/>
    <property type="project" value="TreeGrafter"/>
</dbReference>
<keyword evidence="4 7" id="KW-1133">Transmembrane helix</keyword>
<dbReference type="PRINTS" id="PR00259">
    <property type="entry name" value="TMFOUR"/>
</dbReference>
<dbReference type="PANTHER" id="PTHR19282">
    <property type="entry name" value="TETRASPANIN"/>
    <property type="match status" value="1"/>
</dbReference>
<keyword evidence="6" id="KW-1015">Disulfide bond</keyword>